<accession>A0ABV9XU66</accession>
<sequence>MSTEGRTTVDFYFDPICPFAWISSRWILEVEEQRDIDLNFRVMSLSVLNEGRELPPEYRDMLDRGWGPVRVAIAAAKLKGDGVLRDLYTAFGTRIHNEGNKDWDQVVKEALDELGLPAELAAAAHTDEHDEELRASHHRGMDPVGMDVGTPTIHIDGVAFFGPVLSKIPRGEDAVKVFDGARLLAGFPEFFELKRTRTGGLDFS</sequence>
<keyword evidence="2" id="KW-1185">Reference proteome</keyword>
<gene>
    <name evidence="1" type="ORF">ACFPFM_08700</name>
</gene>
<organism evidence="1 2">
    <name type="scientific">Saccharothrix xinjiangensis</name>
    <dbReference type="NCBI Taxonomy" id="204798"/>
    <lineage>
        <taxon>Bacteria</taxon>
        <taxon>Bacillati</taxon>
        <taxon>Actinomycetota</taxon>
        <taxon>Actinomycetes</taxon>
        <taxon>Pseudonocardiales</taxon>
        <taxon>Pseudonocardiaceae</taxon>
        <taxon>Saccharothrix</taxon>
    </lineage>
</organism>
<dbReference type="RefSeq" id="WP_344036710.1">
    <property type="nucleotide sequence ID" value="NZ_BAAAKE010000005.1"/>
</dbReference>
<evidence type="ECO:0000313" key="2">
    <source>
        <dbReference type="Proteomes" id="UP001595833"/>
    </source>
</evidence>
<dbReference type="SUPFAM" id="SSF52833">
    <property type="entry name" value="Thioredoxin-like"/>
    <property type="match status" value="1"/>
</dbReference>
<dbReference type="InterPro" id="IPR036249">
    <property type="entry name" value="Thioredoxin-like_sf"/>
</dbReference>
<dbReference type="InterPro" id="IPR053977">
    <property type="entry name" value="Rv2466c-like"/>
</dbReference>
<name>A0ABV9XU66_9PSEU</name>
<dbReference type="Gene3D" id="3.40.30.10">
    <property type="entry name" value="Glutaredoxin"/>
    <property type="match status" value="1"/>
</dbReference>
<protein>
    <submittedName>
        <fullName evidence="1">DsbA family protein</fullName>
    </submittedName>
</protein>
<dbReference type="EMBL" id="JBHSJB010000007">
    <property type="protein sequence ID" value="MFC5053835.1"/>
    <property type="molecule type" value="Genomic_DNA"/>
</dbReference>
<reference evidence="2" key="1">
    <citation type="journal article" date="2019" name="Int. J. Syst. Evol. Microbiol.">
        <title>The Global Catalogue of Microorganisms (GCM) 10K type strain sequencing project: providing services to taxonomists for standard genome sequencing and annotation.</title>
        <authorList>
            <consortium name="The Broad Institute Genomics Platform"/>
            <consortium name="The Broad Institute Genome Sequencing Center for Infectious Disease"/>
            <person name="Wu L."/>
            <person name="Ma J."/>
        </authorList>
    </citation>
    <scope>NUCLEOTIDE SEQUENCE [LARGE SCALE GENOMIC DNA]</scope>
    <source>
        <strain evidence="2">KCTC 12848</strain>
    </source>
</reference>
<dbReference type="Proteomes" id="UP001595833">
    <property type="component" value="Unassembled WGS sequence"/>
</dbReference>
<evidence type="ECO:0000313" key="1">
    <source>
        <dbReference type="EMBL" id="MFC5053835.1"/>
    </source>
</evidence>
<comment type="caution">
    <text evidence="1">The sequence shown here is derived from an EMBL/GenBank/DDBJ whole genome shotgun (WGS) entry which is preliminary data.</text>
</comment>
<proteinExistence type="predicted"/>
<dbReference type="Pfam" id="PF22234">
    <property type="entry name" value="Rv2466c-like"/>
    <property type="match status" value="1"/>
</dbReference>